<dbReference type="OrthoDB" id="9796545at2"/>
<gene>
    <name evidence="1" type="ORF">ADICEAN_01897</name>
</gene>
<keyword evidence="2" id="KW-1185">Reference proteome</keyword>
<dbReference type="PATRIC" id="fig|1279009.4.peg.1928"/>
<evidence type="ECO:0008006" key="3">
    <source>
        <dbReference type="Google" id="ProtNLM"/>
    </source>
</evidence>
<comment type="caution">
    <text evidence="1">The sequence shown here is derived from an EMBL/GenBank/DDBJ whole genome shotgun (WGS) entry which is preliminary data.</text>
</comment>
<dbReference type="Pfam" id="PF05258">
    <property type="entry name" value="DciA"/>
    <property type="match status" value="1"/>
</dbReference>
<name>M7NMI7_9BACT</name>
<evidence type="ECO:0000313" key="1">
    <source>
        <dbReference type="EMBL" id="EMR02990.1"/>
    </source>
</evidence>
<protein>
    <recommendedName>
        <fullName evidence="3">Zn-ribbon-containing protein</fullName>
    </recommendedName>
</protein>
<sequence>MSSSSYNNRRRNRTENTYTVGEALQDLLKTYHIKARFDEASLVASWERLMGAPIAKRTKKIYVRNKVLFVELSSAPLKHELNNSKSKVLEIISREYGSGLLDEVVFM</sequence>
<dbReference type="STRING" id="1279009.ADICEAN_01897"/>
<dbReference type="PANTHER" id="PTHR36456">
    <property type="entry name" value="UPF0232 PROTEIN SCO3875"/>
    <property type="match status" value="1"/>
</dbReference>
<evidence type="ECO:0000313" key="2">
    <source>
        <dbReference type="Proteomes" id="UP000011910"/>
    </source>
</evidence>
<dbReference type="Proteomes" id="UP000011910">
    <property type="component" value="Unassembled WGS sequence"/>
</dbReference>
<organism evidence="1 2">
    <name type="scientific">Cesiribacter andamanensis AMV16</name>
    <dbReference type="NCBI Taxonomy" id="1279009"/>
    <lineage>
        <taxon>Bacteria</taxon>
        <taxon>Pseudomonadati</taxon>
        <taxon>Bacteroidota</taxon>
        <taxon>Cytophagia</taxon>
        <taxon>Cytophagales</taxon>
        <taxon>Cesiribacteraceae</taxon>
        <taxon>Cesiribacter</taxon>
    </lineage>
</organism>
<accession>M7NMI7</accession>
<proteinExistence type="predicted"/>
<dbReference type="eggNOG" id="COG5512">
    <property type="taxonomic scope" value="Bacteria"/>
</dbReference>
<dbReference type="EMBL" id="AODQ01000039">
    <property type="protein sequence ID" value="EMR02990.1"/>
    <property type="molecule type" value="Genomic_DNA"/>
</dbReference>
<dbReference type="AlphaFoldDB" id="M7NMI7"/>
<dbReference type="RefSeq" id="WP_009195293.1">
    <property type="nucleotide sequence ID" value="NZ_AODQ01000039.1"/>
</dbReference>
<dbReference type="InterPro" id="IPR007922">
    <property type="entry name" value="DciA-like"/>
</dbReference>
<dbReference type="PANTHER" id="PTHR36456:SF1">
    <property type="entry name" value="UPF0232 PROTEIN SCO3875"/>
    <property type="match status" value="1"/>
</dbReference>
<reference evidence="1 2" key="1">
    <citation type="journal article" date="2013" name="Genome Announc.">
        <title>Draft Genome Sequence of Cesiribacter andamanensis Strain AMV16T, Isolated from a Soil Sample from a Mud Volcano in the Andaman Islands, India.</title>
        <authorList>
            <person name="Shivaji S."/>
            <person name="Ara S."/>
            <person name="Begum Z."/>
            <person name="Srinivas T.N."/>
            <person name="Singh A."/>
            <person name="Kumar Pinnaka A."/>
        </authorList>
    </citation>
    <scope>NUCLEOTIDE SEQUENCE [LARGE SCALE GENOMIC DNA]</scope>
    <source>
        <strain evidence="1 2">AMV16</strain>
    </source>
</reference>